<proteinExistence type="inferred from homology"/>
<evidence type="ECO:0000259" key="3">
    <source>
        <dbReference type="Pfam" id="PF00501"/>
    </source>
</evidence>
<comment type="similarity">
    <text evidence="1">Belongs to the ATP-dependent AMP-binding enzyme family.</text>
</comment>
<dbReference type="OrthoDB" id="1706066at2759"/>
<dbReference type="Gene3D" id="3.40.50.12780">
    <property type="entry name" value="N-terminal domain of ligase-like"/>
    <property type="match status" value="1"/>
</dbReference>
<evidence type="ECO:0000313" key="6">
    <source>
        <dbReference type="Proteomes" id="UP000283509"/>
    </source>
</evidence>
<evidence type="ECO:0000259" key="4">
    <source>
        <dbReference type="Pfam" id="PF16177"/>
    </source>
</evidence>
<protein>
    <recommendedName>
        <fullName evidence="2">acetate--CoA ligase</fullName>
        <ecNumber evidence="2">6.2.1.1</ecNumber>
    </recommendedName>
</protein>
<dbReference type="EMBL" id="QCYY01002218">
    <property type="protein sequence ID" value="ROT71985.1"/>
    <property type="molecule type" value="Genomic_DNA"/>
</dbReference>
<dbReference type="PANTHER" id="PTHR24095:SF244">
    <property type="entry name" value="ACETYL-COENZYME A SYNTHETASE"/>
    <property type="match status" value="1"/>
</dbReference>
<accession>A0A423T6G3</accession>
<reference evidence="5 6" key="1">
    <citation type="submission" date="2018-04" db="EMBL/GenBank/DDBJ databases">
        <authorList>
            <person name="Zhang X."/>
            <person name="Yuan J."/>
            <person name="Li F."/>
            <person name="Xiang J."/>
        </authorList>
    </citation>
    <scope>NUCLEOTIDE SEQUENCE [LARGE SCALE GENOMIC DNA]</scope>
    <source>
        <tissue evidence="5">Muscle</tissue>
    </source>
</reference>
<dbReference type="GO" id="GO:0003987">
    <property type="term" value="F:acetate-CoA ligase activity"/>
    <property type="evidence" value="ECO:0007669"/>
    <property type="project" value="UniProtKB-EC"/>
</dbReference>
<gene>
    <name evidence="5" type="ORF">C7M84_009646</name>
</gene>
<dbReference type="InterPro" id="IPR000873">
    <property type="entry name" value="AMP-dep_synth/lig_dom"/>
</dbReference>
<dbReference type="STRING" id="6689.A0A423T6G3"/>
<dbReference type="SUPFAM" id="SSF56801">
    <property type="entry name" value="Acetyl-CoA synthetase-like"/>
    <property type="match status" value="1"/>
</dbReference>
<sequence>MALSRRVPSEATVNGQFVFWLGRGRTCAGTMASEGCQIFNPAEKVAKISHCSSMEQYKQMYEKSIKEPEAFWGEIAKDFYFEEAVTGKFVDYNFDTTNGKIFIRWLAGAKTNICYNCLDRHVAAGKGDQVAFYWVGNDPADAEEVTYADLLKEVCRLANYLKSKGVAKGDKVAIYMPMIKELVVAMLAVARIGAVPFHCVSSPRGTHSAEWRLKKGSEGLELDMKRGRNLEVACVECSMTLQTPHFPAPFSCCLPAFFCLFFLPLFPPFFSFSSLALCLSRAENSCRGSPVIRSRMWMAWGTV</sequence>
<dbReference type="InterPro" id="IPR042099">
    <property type="entry name" value="ANL_N_sf"/>
</dbReference>
<evidence type="ECO:0000313" key="5">
    <source>
        <dbReference type="EMBL" id="ROT71985.1"/>
    </source>
</evidence>
<reference evidence="5 6" key="2">
    <citation type="submission" date="2019-01" db="EMBL/GenBank/DDBJ databases">
        <title>The decoding of complex shrimp genome reveals the adaptation for benthos swimmer, frequently molting mechanism and breeding impact on genome.</title>
        <authorList>
            <person name="Sun Y."/>
            <person name="Gao Y."/>
            <person name="Yu Y."/>
        </authorList>
    </citation>
    <scope>NUCLEOTIDE SEQUENCE [LARGE SCALE GENOMIC DNA]</scope>
    <source>
        <tissue evidence="5">Muscle</tissue>
    </source>
</reference>
<name>A0A423T6G3_PENVA</name>
<dbReference type="Proteomes" id="UP000283509">
    <property type="component" value="Unassembled WGS sequence"/>
</dbReference>
<evidence type="ECO:0000256" key="1">
    <source>
        <dbReference type="ARBA" id="ARBA00006432"/>
    </source>
</evidence>
<dbReference type="InterPro" id="IPR032387">
    <property type="entry name" value="ACAS_N"/>
</dbReference>
<keyword evidence="6" id="KW-1185">Reference proteome</keyword>
<feature type="domain" description="Acetyl-coenzyme A synthetase N-terminal" evidence="4">
    <location>
        <begin position="57"/>
        <end position="117"/>
    </location>
</feature>
<feature type="domain" description="AMP-dependent synthetase/ligase" evidence="3">
    <location>
        <begin position="121"/>
        <end position="196"/>
    </location>
</feature>
<dbReference type="PANTHER" id="PTHR24095">
    <property type="entry name" value="ACETYL-COENZYME A SYNTHETASE"/>
    <property type="match status" value="1"/>
</dbReference>
<dbReference type="Pfam" id="PF16177">
    <property type="entry name" value="ACAS_N"/>
    <property type="match status" value="1"/>
</dbReference>
<evidence type="ECO:0000256" key="2">
    <source>
        <dbReference type="ARBA" id="ARBA00013275"/>
    </source>
</evidence>
<dbReference type="Pfam" id="PF00501">
    <property type="entry name" value="AMP-binding"/>
    <property type="match status" value="1"/>
</dbReference>
<comment type="caution">
    <text evidence="5">The sequence shown here is derived from an EMBL/GenBank/DDBJ whole genome shotgun (WGS) entry which is preliminary data.</text>
</comment>
<dbReference type="AlphaFoldDB" id="A0A423T6G3"/>
<dbReference type="GO" id="GO:0006085">
    <property type="term" value="P:acetyl-CoA biosynthetic process"/>
    <property type="evidence" value="ECO:0007669"/>
    <property type="project" value="TreeGrafter"/>
</dbReference>
<dbReference type="EC" id="6.2.1.1" evidence="2"/>
<organism evidence="5 6">
    <name type="scientific">Penaeus vannamei</name>
    <name type="common">Whiteleg shrimp</name>
    <name type="synonym">Litopenaeus vannamei</name>
    <dbReference type="NCBI Taxonomy" id="6689"/>
    <lineage>
        <taxon>Eukaryota</taxon>
        <taxon>Metazoa</taxon>
        <taxon>Ecdysozoa</taxon>
        <taxon>Arthropoda</taxon>
        <taxon>Crustacea</taxon>
        <taxon>Multicrustacea</taxon>
        <taxon>Malacostraca</taxon>
        <taxon>Eumalacostraca</taxon>
        <taxon>Eucarida</taxon>
        <taxon>Decapoda</taxon>
        <taxon>Dendrobranchiata</taxon>
        <taxon>Penaeoidea</taxon>
        <taxon>Penaeidae</taxon>
        <taxon>Penaeus</taxon>
    </lineage>
</organism>